<dbReference type="SUPFAM" id="SSF82199">
    <property type="entry name" value="SET domain"/>
    <property type="match status" value="1"/>
</dbReference>
<evidence type="ECO:0008006" key="3">
    <source>
        <dbReference type="Google" id="ProtNLM"/>
    </source>
</evidence>
<organism evidence="1 2">
    <name type="scientific">Parelaphostrongylus tenuis</name>
    <name type="common">Meningeal worm</name>
    <dbReference type="NCBI Taxonomy" id="148309"/>
    <lineage>
        <taxon>Eukaryota</taxon>
        <taxon>Metazoa</taxon>
        <taxon>Ecdysozoa</taxon>
        <taxon>Nematoda</taxon>
        <taxon>Chromadorea</taxon>
        <taxon>Rhabditida</taxon>
        <taxon>Rhabditina</taxon>
        <taxon>Rhabditomorpha</taxon>
        <taxon>Strongyloidea</taxon>
        <taxon>Metastrongylidae</taxon>
        <taxon>Parelaphostrongylus</taxon>
    </lineage>
</organism>
<dbReference type="PANTHER" id="PTHR47250">
    <property type="entry name" value="HISTONE-LYSINE N-METHYLTRANSFERASE SET-6"/>
    <property type="match status" value="1"/>
</dbReference>
<evidence type="ECO:0000313" key="1">
    <source>
        <dbReference type="EMBL" id="KAJ1354407.1"/>
    </source>
</evidence>
<feature type="non-terminal residue" evidence="1">
    <location>
        <position position="235"/>
    </location>
</feature>
<dbReference type="InterPro" id="IPR053105">
    <property type="entry name" value="Class_V-like_SAM-MTase"/>
</dbReference>
<accession>A0AAD5M990</accession>
<sequence>MSGGTCSTKADVNQDSDVLTDRHSHLHVVTACAATILYRHRRDVLVKPFPEALVDIVRRTQELRLEHMINLSVPRSRIGRRCGRAGTDVDPSAFEEFIYNPPRNGSSRRILLKLDLSLGKEVFPVKVYSDTQRCDLPEDFTYICSNDFSNYTESEDNEGIAMVKCDCTDFTCVERCPCRQMNDEFKECTILGDGRVYLTRQATFYNTLLVGCGEKCACVGQCKNSLGAKFLPSPF</sequence>
<dbReference type="AlphaFoldDB" id="A0AAD5M990"/>
<dbReference type="InterPro" id="IPR046341">
    <property type="entry name" value="SET_dom_sf"/>
</dbReference>
<evidence type="ECO:0000313" key="2">
    <source>
        <dbReference type="Proteomes" id="UP001196413"/>
    </source>
</evidence>
<dbReference type="Proteomes" id="UP001196413">
    <property type="component" value="Unassembled WGS sequence"/>
</dbReference>
<comment type="caution">
    <text evidence="1">The sequence shown here is derived from an EMBL/GenBank/DDBJ whole genome shotgun (WGS) entry which is preliminary data.</text>
</comment>
<name>A0AAD5M990_PARTN</name>
<reference evidence="1" key="1">
    <citation type="submission" date="2021-06" db="EMBL/GenBank/DDBJ databases">
        <title>Parelaphostrongylus tenuis whole genome reference sequence.</title>
        <authorList>
            <person name="Garwood T.J."/>
            <person name="Larsen P.A."/>
            <person name="Fountain-Jones N.M."/>
            <person name="Garbe J.R."/>
            <person name="Macchietto M.G."/>
            <person name="Kania S.A."/>
            <person name="Gerhold R.W."/>
            <person name="Richards J.E."/>
            <person name="Wolf T.M."/>
        </authorList>
    </citation>
    <scope>NUCLEOTIDE SEQUENCE</scope>
    <source>
        <strain evidence="1">MNPRO001-30</strain>
        <tissue evidence="1">Meninges</tissue>
    </source>
</reference>
<dbReference type="EMBL" id="JAHQIW010002074">
    <property type="protein sequence ID" value="KAJ1354407.1"/>
    <property type="molecule type" value="Genomic_DNA"/>
</dbReference>
<keyword evidence="2" id="KW-1185">Reference proteome</keyword>
<dbReference type="PANTHER" id="PTHR47250:SF3">
    <property type="entry name" value="HISTONE-LYSINE N-METHYLTRANSFERASE SET-6"/>
    <property type="match status" value="1"/>
</dbReference>
<protein>
    <recommendedName>
        <fullName evidence="3">Pre-SET domain-containing protein</fullName>
    </recommendedName>
</protein>
<proteinExistence type="predicted"/>
<dbReference type="Gene3D" id="2.170.270.10">
    <property type="entry name" value="SET domain"/>
    <property type="match status" value="1"/>
</dbReference>
<gene>
    <name evidence="1" type="ORF">KIN20_011337</name>
</gene>